<feature type="non-terminal residue" evidence="2">
    <location>
        <position position="1"/>
    </location>
</feature>
<protein>
    <submittedName>
        <fullName evidence="2">Uncharacterized protein</fullName>
    </submittedName>
</protein>
<organism evidence="1 2">
    <name type="scientific">Pyricularia grisea</name>
    <name type="common">Crabgrass-specific blast fungus</name>
    <name type="synonym">Magnaporthe grisea</name>
    <dbReference type="NCBI Taxonomy" id="148305"/>
    <lineage>
        <taxon>Eukaryota</taxon>
        <taxon>Fungi</taxon>
        <taxon>Dikarya</taxon>
        <taxon>Ascomycota</taxon>
        <taxon>Pezizomycotina</taxon>
        <taxon>Sordariomycetes</taxon>
        <taxon>Sordariomycetidae</taxon>
        <taxon>Magnaporthales</taxon>
        <taxon>Pyriculariaceae</taxon>
        <taxon>Pyricularia</taxon>
    </lineage>
</organism>
<dbReference type="AlphaFoldDB" id="A0A6P8B698"/>
<dbReference type="RefSeq" id="XP_030982534.1">
    <property type="nucleotide sequence ID" value="XM_031125186.1"/>
</dbReference>
<reference evidence="2" key="2">
    <citation type="submission" date="2019-10" db="EMBL/GenBank/DDBJ databases">
        <authorList>
            <consortium name="NCBI Genome Project"/>
        </authorList>
    </citation>
    <scope>NUCLEOTIDE SEQUENCE</scope>
    <source>
        <strain evidence="2">NI907</strain>
    </source>
</reference>
<proteinExistence type="predicted"/>
<name>A0A6P8B698_PYRGI</name>
<evidence type="ECO:0000313" key="1">
    <source>
        <dbReference type="Proteomes" id="UP000515153"/>
    </source>
</evidence>
<dbReference type="GeneID" id="41960095"/>
<evidence type="ECO:0000313" key="2">
    <source>
        <dbReference type="RefSeq" id="XP_030982534.1"/>
    </source>
</evidence>
<keyword evidence="1" id="KW-1185">Reference proteome</keyword>
<gene>
    <name evidence="2" type="ORF">PgNI_05149</name>
</gene>
<sequence>WSIRVRTLIFGAAGTATFSKPLYYEIIKRLYKFWSIGVRTLIFRAVYTVTFFKSLY</sequence>
<dbReference type="Proteomes" id="UP000515153">
    <property type="component" value="Chromosome I"/>
</dbReference>
<reference evidence="1 2" key="1">
    <citation type="journal article" date="2019" name="Mol. Biol. Evol.">
        <title>Blast fungal genomes show frequent chromosomal changes, gene gains and losses, and effector gene turnover.</title>
        <authorList>
            <person name="Gomez Luciano L.B."/>
            <person name="Jason Tsai I."/>
            <person name="Chuma I."/>
            <person name="Tosa Y."/>
            <person name="Chen Y.H."/>
            <person name="Li J.Y."/>
            <person name="Li M.Y."/>
            <person name="Jade Lu M.Y."/>
            <person name="Nakayashiki H."/>
            <person name="Li W.H."/>
        </authorList>
    </citation>
    <scope>NUCLEOTIDE SEQUENCE [LARGE SCALE GENOMIC DNA]</scope>
    <source>
        <strain evidence="1 2">NI907</strain>
    </source>
</reference>
<reference evidence="2" key="3">
    <citation type="submission" date="2025-08" db="UniProtKB">
        <authorList>
            <consortium name="RefSeq"/>
        </authorList>
    </citation>
    <scope>IDENTIFICATION</scope>
    <source>
        <strain evidence="2">NI907</strain>
    </source>
</reference>
<accession>A0A6P8B698</accession>
<dbReference type="KEGG" id="pgri:PgNI_05149"/>